<accession>A0A6A5SDU9</accession>
<evidence type="ECO:0000256" key="7">
    <source>
        <dbReference type="ARBA" id="ARBA00023288"/>
    </source>
</evidence>
<evidence type="ECO:0000256" key="5">
    <source>
        <dbReference type="ARBA" id="ARBA00023136"/>
    </source>
</evidence>
<proteinExistence type="predicted"/>
<dbReference type="PANTHER" id="PTHR34992:SF2">
    <property type="entry name" value="COPPER ACQUISITION FACTOR BIM1-LIKE DOMAIN-CONTAINING PROTEIN"/>
    <property type="match status" value="1"/>
</dbReference>
<evidence type="ECO:0000256" key="8">
    <source>
        <dbReference type="SAM" id="SignalP"/>
    </source>
</evidence>
<evidence type="ECO:0000313" key="10">
    <source>
        <dbReference type="EMBL" id="KAF1937804.1"/>
    </source>
</evidence>
<dbReference type="GO" id="GO:0005886">
    <property type="term" value="C:plasma membrane"/>
    <property type="evidence" value="ECO:0007669"/>
    <property type="project" value="UniProtKB-SubCell"/>
</dbReference>
<name>A0A6A5SDU9_9PLEO</name>
<dbReference type="OrthoDB" id="5333578at2759"/>
<keyword evidence="4 8" id="KW-0732">Signal</keyword>
<keyword evidence="6" id="KW-0325">Glycoprotein</keyword>
<dbReference type="PANTHER" id="PTHR34992">
    <property type="entry name" value="HYPHAL ANASTAMOSIS-7 PROTEIN"/>
    <property type="match status" value="1"/>
</dbReference>
<evidence type="ECO:0000256" key="3">
    <source>
        <dbReference type="ARBA" id="ARBA00022622"/>
    </source>
</evidence>
<dbReference type="InterPro" id="IPR046530">
    <property type="entry name" value="BIM1-like_dom"/>
</dbReference>
<sequence>MLSSTLLAAATFSAGVTAHFHLLEPTWRGDSFVAPASQWTYPCANVNETTDIANRTLWPSSSGSILLNGSHPHALTTINLALGSDVTNFNISLVNTFNQTGAGVFCFKETGKANLEAGFKAAGYSGSGDARIEGLMATVQIIQAGASGGALYNCADIVFNSKAQLLSDDECKNGTGVSGVEIENVSGNATQAESPSSSGSAAPAGSTGAAGRLSPVVGSGMLAAVLAWGLL</sequence>
<evidence type="ECO:0000256" key="4">
    <source>
        <dbReference type="ARBA" id="ARBA00022729"/>
    </source>
</evidence>
<evidence type="ECO:0000256" key="1">
    <source>
        <dbReference type="ARBA" id="ARBA00004609"/>
    </source>
</evidence>
<dbReference type="EMBL" id="ML976125">
    <property type="protein sequence ID" value="KAF1937804.1"/>
    <property type="molecule type" value="Genomic_DNA"/>
</dbReference>
<reference evidence="10" key="1">
    <citation type="journal article" date="2020" name="Stud. Mycol.">
        <title>101 Dothideomycetes genomes: a test case for predicting lifestyles and emergence of pathogens.</title>
        <authorList>
            <person name="Haridas S."/>
            <person name="Albert R."/>
            <person name="Binder M."/>
            <person name="Bloem J."/>
            <person name="Labutti K."/>
            <person name="Salamov A."/>
            <person name="Andreopoulos B."/>
            <person name="Baker S."/>
            <person name="Barry K."/>
            <person name="Bills G."/>
            <person name="Bluhm B."/>
            <person name="Cannon C."/>
            <person name="Castanera R."/>
            <person name="Culley D."/>
            <person name="Daum C."/>
            <person name="Ezra D."/>
            <person name="Gonzalez J."/>
            <person name="Henrissat B."/>
            <person name="Kuo A."/>
            <person name="Liang C."/>
            <person name="Lipzen A."/>
            <person name="Lutzoni F."/>
            <person name="Magnuson J."/>
            <person name="Mondo S."/>
            <person name="Nolan M."/>
            <person name="Ohm R."/>
            <person name="Pangilinan J."/>
            <person name="Park H.-J."/>
            <person name="Ramirez L."/>
            <person name="Alfaro M."/>
            <person name="Sun H."/>
            <person name="Tritt A."/>
            <person name="Yoshinaga Y."/>
            <person name="Zwiers L.-H."/>
            <person name="Turgeon B."/>
            <person name="Goodwin S."/>
            <person name="Spatafora J."/>
            <person name="Crous P."/>
            <person name="Grigoriev I."/>
        </authorList>
    </citation>
    <scope>NUCLEOTIDE SEQUENCE</scope>
    <source>
        <strain evidence="10">CBS 161.51</strain>
    </source>
</reference>
<organism evidence="10 11">
    <name type="scientific">Clathrospora elynae</name>
    <dbReference type="NCBI Taxonomy" id="706981"/>
    <lineage>
        <taxon>Eukaryota</taxon>
        <taxon>Fungi</taxon>
        <taxon>Dikarya</taxon>
        <taxon>Ascomycota</taxon>
        <taxon>Pezizomycotina</taxon>
        <taxon>Dothideomycetes</taxon>
        <taxon>Pleosporomycetidae</taxon>
        <taxon>Pleosporales</taxon>
        <taxon>Diademaceae</taxon>
        <taxon>Clathrospora</taxon>
    </lineage>
</organism>
<dbReference type="Proteomes" id="UP000800038">
    <property type="component" value="Unassembled WGS sequence"/>
</dbReference>
<dbReference type="Pfam" id="PF20238">
    <property type="entry name" value="BIM1-like_dom"/>
    <property type="match status" value="1"/>
</dbReference>
<dbReference type="InterPro" id="IPR046936">
    <property type="entry name" value="BIM1-like"/>
</dbReference>
<gene>
    <name evidence="10" type="ORF">EJ02DRAFT_355969</name>
</gene>
<dbReference type="CDD" id="cd21176">
    <property type="entry name" value="LPMO_auxiliary-like"/>
    <property type="match status" value="1"/>
</dbReference>
<feature type="chain" id="PRO_5025632466" description="Copper acquisition factor BIM1-like domain-containing protein" evidence="8">
    <location>
        <begin position="19"/>
        <end position="231"/>
    </location>
</feature>
<keyword evidence="5" id="KW-0472">Membrane</keyword>
<evidence type="ECO:0000256" key="2">
    <source>
        <dbReference type="ARBA" id="ARBA00022475"/>
    </source>
</evidence>
<evidence type="ECO:0000313" key="11">
    <source>
        <dbReference type="Proteomes" id="UP000800038"/>
    </source>
</evidence>
<keyword evidence="3" id="KW-0336">GPI-anchor</keyword>
<comment type="subcellular location">
    <subcellularLocation>
        <location evidence="1">Cell membrane</location>
        <topology evidence="1">Lipid-anchor</topology>
        <topology evidence="1">GPI-anchor</topology>
    </subcellularLocation>
</comment>
<keyword evidence="11" id="KW-1185">Reference proteome</keyword>
<dbReference type="AlphaFoldDB" id="A0A6A5SDU9"/>
<keyword evidence="2" id="KW-1003">Cell membrane</keyword>
<feature type="domain" description="Copper acquisition factor BIM1-like" evidence="9">
    <location>
        <begin position="18"/>
        <end position="176"/>
    </location>
</feature>
<dbReference type="GO" id="GO:0098552">
    <property type="term" value="C:side of membrane"/>
    <property type="evidence" value="ECO:0007669"/>
    <property type="project" value="UniProtKB-KW"/>
</dbReference>
<evidence type="ECO:0000259" key="9">
    <source>
        <dbReference type="Pfam" id="PF20238"/>
    </source>
</evidence>
<feature type="signal peptide" evidence="8">
    <location>
        <begin position="1"/>
        <end position="18"/>
    </location>
</feature>
<evidence type="ECO:0000256" key="6">
    <source>
        <dbReference type="ARBA" id="ARBA00023180"/>
    </source>
</evidence>
<protein>
    <recommendedName>
        <fullName evidence="9">Copper acquisition factor BIM1-like domain-containing protein</fullName>
    </recommendedName>
</protein>
<keyword evidence="7" id="KW-0449">Lipoprotein</keyword>